<dbReference type="PANTHER" id="PTHR43377">
    <property type="entry name" value="BILIVERDIN REDUCTASE A"/>
    <property type="match status" value="1"/>
</dbReference>
<dbReference type="Gene3D" id="3.40.50.720">
    <property type="entry name" value="NAD(P)-binding Rossmann-like Domain"/>
    <property type="match status" value="1"/>
</dbReference>
<dbReference type="AlphaFoldDB" id="A0A0F9HRZ9"/>
<sequence>MLNIALVGCGYWGPNLIRNFSSLSECKVKLVCDKNKDRLKHIRGLFPEAETTLNFDDVVDNAEIDAVVIATSLRFHFEMAKKSLQSGKHTFVEKPMASSVAECEELIELAEKQNLILMVGHTFIYSAVVRKIKEIIDSGDLGEIQYISSRRLNLGLFQKDINVAWDLTPHDISIILYILETSPVSVACQGKAHINKGIEDVTNMTLNFNNGGFATIHSSWLDPNKVREMTFVGTKRMLVYNDIEQTEKIKIYDKRVETPPHYDTFAEFQYSYHYGDVHSPYLKQAEPLKVECQHFLDCINTGTKSLSSGVEGLAVVRILEAASHSLNNSGSNVAVTG</sequence>
<proteinExistence type="predicted"/>
<organism evidence="3">
    <name type="scientific">marine sediment metagenome</name>
    <dbReference type="NCBI Taxonomy" id="412755"/>
    <lineage>
        <taxon>unclassified sequences</taxon>
        <taxon>metagenomes</taxon>
        <taxon>ecological metagenomes</taxon>
    </lineage>
</organism>
<dbReference type="Pfam" id="PF22725">
    <property type="entry name" value="GFO_IDH_MocA_C3"/>
    <property type="match status" value="1"/>
</dbReference>
<feature type="domain" description="GFO/IDH/MocA-like oxidoreductase" evidence="2">
    <location>
        <begin position="129"/>
        <end position="238"/>
    </location>
</feature>
<evidence type="ECO:0000313" key="3">
    <source>
        <dbReference type="EMBL" id="KKL84455.1"/>
    </source>
</evidence>
<comment type="caution">
    <text evidence="3">The sequence shown here is derived from an EMBL/GenBank/DDBJ whole genome shotgun (WGS) entry which is preliminary data.</text>
</comment>
<dbReference type="EMBL" id="LAZR01021692">
    <property type="protein sequence ID" value="KKL84455.1"/>
    <property type="molecule type" value="Genomic_DNA"/>
</dbReference>
<accession>A0A0F9HRZ9</accession>
<dbReference type="InterPro" id="IPR051450">
    <property type="entry name" value="Gfo/Idh/MocA_Oxidoreductases"/>
</dbReference>
<dbReference type="InterPro" id="IPR000683">
    <property type="entry name" value="Gfo/Idh/MocA-like_OxRdtase_N"/>
</dbReference>
<evidence type="ECO:0000259" key="2">
    <source>
        <dbReference type="Pfam" id="PF22725"/>
    </source>
</evidence>
<name>A0A0F9HRZ9_9ZZZZ</name>
<reference evidence="3" key="1">
    <citation type="journal article" date="2015" name="Nature">
        <title>Complex archaea that bridge the gap between prokaryotes and eukaryotes.</title>
        <authorList>
            <person name="Spang A."/>
            <person name="Saw J.H."/>
            <person name="Jorgensen S.L."/>
            <person name="Zaremba-Niedzwiedzka K."/>
            <person name="Martijn J."/>
            <person name="Lind A.E."/>
            <person name="van Eijk R."/>
            <person name="Schleper C."/>
            <person name="Guy L."/>
            <person name="Ettema T.J."/>
        </authorList>
    </citation>
    <scope>NUCLEOTIDE SEQUENCE</scope>
</reference>
<dbReference type="InterPro" id="IPR055170">
    <property type="entry name" value="GFO_IDH_MocA-like_dom"/>
</dbReference>
<protein>
    <recommendedName>
        <fullName evidence="4">Gfo/Idh/MocA-like oxidoreductase N-terminal domain-containing protein</fullName>
    </recommendedName>
</protein>
<dbReference type="Pfam" id="PF01408">
    <property type="entry name" value="GFO_IDH_MocA"/>
    <property type="match status" value="1"/>
</dbReference>
<dbReference type="PANTHER" id="PTHR43377:SF6">
    <property type="entry name" value="GFO_IDH_MOCA-LIKE OXIDOREDUCTASE N-TERMINAL DOMAIN-CONTAINING PROTEIN"/>
    <property type="match status" value="1"/>
</dbReference>
<dbReference type="InterPro" id="IPR036291">
    <property type="entry name" value="NAD(P)-bd_dom_sf"/>
</dbReference>
<dbReference type="SUPFAM" id="SSF55347">
    <property type="entry name" value="Glyceraldehyde-3-phosphate dehydrogenase-like, C-terminal domain"/>
    <property type="match status" value="1"/>
</dbReference>
<evidence type="ECO:0000259" key="1">
    <source>
        <dbReference type="Pfam" id="PF01408"/>
    </source>
</evidence>
<dbReference type="GO" id="GO:0000166">
    <property type="term" value="F:nucleotide binding"/>
    <property type="evidence" value="ECO:0007669"/>
    <property type="project" value="InterPro"/>
</dbReference>
<feature type="domain" description="Gfo/Idh/MocA-like oxidoreductase N-terminal" evidence="1">
    <location>
        <begin position="2"/>
        <end position="121"/>
    </location>
</feature>
<gene>
    <name evidence="3" type="ORF">LCGC14_1964580</name>
</gene>
<dbReference type="SUPFAM" id="SSF51735">
    <property type="entry name" value="NAD(P)-binding Rossmann-fold domains"/>
    <property type="match status" value="1"/>
</dbReference>
<dbReference type="Gene3D" id="3.30.360.10">
    <property type="entry name" value="Dihydrodipicolinate Reductase, domain 2"/>
    <property type="match status" value="1"/>
</dbReference>
<evidence type="ECO:0008006" key="4">
    <source>
        <dbReference type="Google" id="ProtNLM"/>
    </source>
</evidence>